<keyword evidence="3" id="KW-0813">Transport</keyword>
<evidence type="ECO:0000256" key="5">
    <source>
        <dbReference type="ARBA" id="ARBA00022692"/>
    </source>
</evidence>
<dbReference type="InterPro" id="IPR001734">
    <property type="entry name" value="Na/solute_symporter"/>
</dbReference>
<feature type="transmembrane region" description="Helical" evidence="10">
    <location>
        <begin position="395"/>
        <end position="414"/>
    </location>
</feature>
<evidence type="ECO:0000256" key="7">
    <source>
        <dbReference type="ARBA" id="ARBA00022989"/>
    </source>
</evidence>
<feature type="transmembrane region" description="Helical" evidence="10">
    <location>
        <begin position="420"/>
        <end position="442"/>
    </location>
</feature>
<keyword evidence="12" id="KW-1185">Reference proteome</keyword>
<feature type="transmembrane region" description="Helical" evidence="10">
    <location>
        <begin position="166"/>
        <end position="188"/>
    </location>
</feature>
<sequence>MADHTSTVLAQAAATGSDPVINTVIFSLFVAITLYVVYRASSRNSSRSDYYAAGSAFTGRQNGIALSGDYLSAASFLGIAGAIAVNGYDGFLYSIGFLVAWLIALLLVAELTRNTGRFTMGDVLSYRMKQRPVRAAAATSTLVISLFYMLAQMAGAGDLIALLLNIHGAFGQALIIAVVGLVMVFYVLVGGMKGTTWVQIIKASLLILAVVMMTVFMFGKFGFSVSNLLSQAAYHSPLGDKLLQPGGSYGANNLTKLDFVSLSLALVLGVAGLPHVLMRFYTVPNSQEARRSVVWATSCVLVFYLCTLVIGYGAAALVGTKEIKGAPGGENSAAPLLALHIGGPLLLGLIAAVAFATILAVVAGLTMTASASFAHDVYANIFKRGKADPYEEVRVARLTAVVIGLLSIIGGILANGQNVAFLVGLAFAVAGSANLSTLLYSLFWKRFNTTGTLWGIYGGLVACVVLVIFSPVVSGDAHSIVKGVDFHWFPLKNPGLVSIPFSFICGFIGTFVGGGKADARKHAEMEVRSLTGIGT</sequence>
<evidence type="ECO:0000256" key="3">
    <source>
        <dbReference type="ARBA" id="ARBA00022448"/>
    </source>
</evidence>
<evidence type="ECO:0000256" key="10">
    <source>
        <dbReference type="SAM" id="Phobius"/>
    </source>
</evidence>
<dbReference type="Gene3D" id="1.20.1730.10">
    <property type="entry name" value="Sodium/glucose cotransporter"/>
    <property type="match status" value="1"/>
</dbReference>
<evidence type="ECO:0000256" key="6">
    <source>
        <dbReference type="ARBA" id="ARBA00022847"/>
    </source>
</evidence>
<evidence type="ECO:0000256" key="9">
    <source>
        <dbReference type="RuleBase" id="RU362091"/>
    </source>
</evidence>
<keyword evidence="7 10" id="KW-1133">Transmembrane helix</keyword>
<feature type="transmembrane region" description="Helical" evidence="10">
    <location>
        <begin position="494"/>
        <end position="515"/>
    </location>
</feature>
<keyword evidence="5 10" id="KW-0812">Transmembrane</keyword>
<evidence type="ECO:0000313" key="12">
    <source>
        <dbReference type="Proteomes" id="UP001597417"/>
    </source>
</evidence>
<keyword evidence="8 10" id="KW-0472">Membrane</keyword>
<feature type="transmembrane region" description="Helical" evidence="10">
    <location>
        <begin position="64"/>
        <end position="85"/>
    </location>
</feature>
<protein>
    <submittedName>
        <fullName evidence="11">Cation acetate symporter</fullName>
    </submittedName>
</protein>
<feature type="transmembrane region" description="Helical" evidence="10">
    <location>
        <begin position="91"/>
        <end position="112"/>
    </location>
</feature>
<comment type="subcellular location">
    <subcellularLocation>
        <location evidence="1">Cell membrane</location>
        <topology evidence="1">Multi-pass membrane protein</topology>
    </subcellularLocation>
</comment>
<dbReference type="PANTHER" id="PTHR48086">
    <property type="entry name" value="SODIUM/PROLINE SYMPORTER-RELATED"/>
    <property type="match status" value="1"/>
</dbReference>
<dbReference type="InterPro" id="IPR050277">
    <property type="entry name" value="Sodium:Solute_Symporter"/>
</dbReference>
<dbReference type="NCBIfam" id="TIGR00813">
    <property type="entry name" value="sss"/>
    <property type="match status" value="1"/>
</dbReference>
<accession>A0ABW5FWK4</accession>
<reference evidence="12" key="1">
    <citation type="journal article" date="2019" name="Int. J. Syst. Evol. Microbiol.">
        <title>The Global Catalogue of Microorganisms (GCM) 10K type strain sequencing project: providing services to taxonomists for standard genome sequencing and annotation.</title>
        <authorList>
            <consortium name="The Broad Institute Genomics Platform"/>
            <consortium name="The Broad Institute Genome Sequencing Center for Infectious Disease"/>
            <person name="Wu L."/>
            <person name="Ma J."/>
        </authorList>
    </citation>
    <scope>NUCLEOTIDE SEQUENCE [LARGE SCALE GENOMIC DNA]</scope>
    <source>
        <strain evidence="12">CGMCC 4.7645</strain>
    </source>
</reference>
<feature type="transmembrane region" description="Helical" evidence="10">
    <location>
        <begin position="345"/>
        <end position="374"/>
    </location>
</feature>
<dbReference type="RefSeq" id="WP_378266859.1">
    <property type="nucleotide sequence ID" value="NZ_JBHUKR010000009.1"/>
</dbReference>
<name>A0ABW5FWK4_9PSEU</name>
<feature type="transmembrane region" description="Helical" evidence="10">
    <location>
        <begin position="454"/>
        <end position="474"/>
    </location>
</feature>
<evidence type="ECO:0000256" key="4">
    <source>
        <dbReference type="ARBA" id="ARBA00022475"/>
    </source>
</evidence>
<keyword evidence="6" id="KW-0769">Symport</keyword>
<feature type="transmembrane region" description="Helical" evidence="10">
    <location>
        <begin position="259"/>
        <end position="281"/>
    </location>
</feature>
<comment type="similarity">
    <text evidence="2 9">Belongs to the sodium:solute symporter (SSF) (TC 2.A.21) family.</text>
</comment>
<dbReference type="Pfam" id="PF00474">
    <property type="entry name" value="SSF"/>
    <property type="match status" value="1"/>
</dbReference>
<dbReference type="Proteomes" id="UP001597417">
    <property type="component" value="Unassembled WGS sequence"/>
</dbReference>
<evidence type="ECO:0000256" key="2">
    <source>
        <dbReference type="ARBA" id="ARBA00006434"/>
    </source>
</evidence>
<feature type="transmembrane region" description="Helical" evidence="10">
    <location>
        <begin position="133"/>
        <end position="154"/>
    </location>
</feature>
<comment type="caution">
    <text evidence="11">The sequence shown here is derived from an EMBL/GenBank/DDBJ whole genome shotgun (WGS) entry which is preliminary data.</text>
</comment>
<feature type="transmembrane region" description="Helical" evidence="10">
    <location>
        <begin position="200"/>
        <end position="219"/>
    </location>
</feature>
<feature type="transmembrane region" description="Helical" evidence="10">
    <location>
        <begin position="20"/>
        <end position="38"/>
    </location>
</feature>
<dbReference type="InterPro" id="IPR038377">
    <property type="entry name" value="Na/Glc_symporter_sf"/>
</dbReference>
<evidence type="ECO:0000256" key="8">
    <source>
        <dbReference type="ARBA" id="ARBA00023136"/>
    </source>
</evidence>
<evidence type="ECO:0000313" key="11">
    <source>
        <dbReference type="EMBL" id="MFD2418857.1"/>
    </source>
</evidence>
<proteinExistence type="inferred from homology"/>
<gene>
    <name evidence="11" type="ORF">ACFSXZ_21240</name>
</gene>
<dbReference type="CDD" id="cd11480">
    <property type="entry name" value="SLC5sbd_u4"/>
    <property type="match status" value="1"/>
</dbReference>
<dbReference type="PROSITE" id="PS50283">
    <property type="entry name" value="NA_SOLUT_SYMP_3"/>
    <property type="match status" value="1"/>
</dbReference>
<feature type="transmembrane region" description="Helical" evidence="10">
    <location>
        <begin position="293"/>
        <end position="315"/>
    </location>
</feature>
<evidence type="ECO:0000256" key="1">
    <source>
        <dbReference type="ARBA" id="ARBA00004651"/>
    </source>
</evidence>
<organism evidence="11 12">
    <name type="scientific">Amycolatopsis pigmentata</name>
    <dbReference type="NCBI Taxonomy" id="450801"/>
    <lineage>
        <taxon>Bacteria</taxon>
        <taxon>Bacillati</taxon>
        <taxon>Actinomycetota</taxon>
        <taxon>Actinomycetes</taxon>
        <taxon>Pseudonocardiales</taxon>
        <taxon>Pseudonocardiaceae</taxon>
        <taxon>Amycolatopsis</taxon>
    </lineage>
</organism>
<keyword evidence="4" id="KW-1003">Cell membrane</keyword>
<dbReference type="EMBL" id="JBHUKR010000009">
    <property type="protein sequence ID" value="MFD2418857.1"/>
    <property type="molecule type" value="Genomic_DNA"/>
</dbReference>
<dbReference type="PANTHER" id="PTHR48086:SF6">
    <property type="entry name" value="CATION_ACETATE SYMPORTER ACTP"/>
    <property type="match status" value="1"/>
</dbReference>